<dbReference type="SUPFAM" id="SSF46785">
    <property type="entry name" value="Winged helix' DNA-binding domain"/>
    <property type="match status" value="1"/>
</dbReference>
<accession>A0A4V6PV77</accession>
<dbReference type="InParanoid" id="A0A4V6PV77"/>
<keyword evidence="2" id="KW-0238">DNA-binding</keyword>
<dbReference type="SMART" id="SM00895">
    <property type="entry name" value="FCD"/>
    <property type="match status" value="1"/>
</dbReference>
<dbReference type="InterPro" id="IPR036388">
    <property type="entry name" value="WH-like_DNA-bd_sf"/>
</dbReference>
<dbReference type="Pfam" id="PF07729">
    <property type="entry name" value="FCD"/>
    <property type="match status" value="1"/>
</dbReference>
<dbReference type="Gene3D" id="1.10.10.10">
    <property type="entry name" value="Winged helix-like DNA-binding domain superfamily/Winged helix DNA-binding domain"/>
    <property type="match status" value="1"/>
</dbReference>
<dbReference type="PANTHER" id="PTHR43537">
    <property type="entry name" value="TRANSCRIPTIONAL REGULATOR, GNTR FAMILY"/>
    <property type="match status" value="1"/>
</dbReference>
<dbReference type="SUPFAM" id="SSF48008">
    <property type="entry name" value="GntR ligand-binding domain-like"/>
    <property type="match status" value="1"/>
</dbReference>
<evidence type="ECO:0000313" key="6">
    <source>
        <dbReference type="EMBL" id="TDP74348.1"/>
    </source>
</evidence>
<evidence type="ECO:0000313" key="7">
    <source>
        <dbReference type="Proteomes" id="UP000295361"/>
    </source>
</evidence>
<evidence type="ECO:0000256" key="4">
    <source>
        <dbReference type="SAM" id="MobiDB-lite"/>
    </source>
</evidence>
<evidence type="ECO:0000256" key="3">
    <source>
        <dbReference type="ARBA" id="ARBA00023163"/>
    </source>
</evidence>
<keyword evidence="1" id="KW-0805">Transcription regulation</keyword>
<keyword evidence="3" id="KW-0804">Transcription</keyword>
<comment type="caution">
    <text evidence="6">The sequence shown here is derived from an EMBL/GenBank/DDBJ whole genome shotgun (WGS) entry which is preliminary data.</text>
</comment>
<dbReference type="CDD" id="cd07377">
    <property type="entry name" value="WHTH_GntR"/>
    <property type="match status" value="1"/>
</dbReference>
<dbReference type="Gene3D" id="1.20.120.530">
    <property type="entry name" value="GntR ligand-binding domain-like"/>
    <property type="match status" value="1"/>
</dbReference>
<dbReference type="InterPro" id="IPR011711">
    <property type="entry name" value="GntR_C"/>
</dbReference>
<feature type="region of interest" description="Disordered" evidence="4">
    <location>
        <begin position="1"/>
        <end position="20"/>
    </location>
</feature>
<dbReference type="PROSITE" id="PS50949">
    <property type="entry name" value="HTH_GNTR"/>
    <property type="match status" value="1"/>
</dbReference>
<dbReference type="PANTHER" id="PTHR43537:SF49">
    <property type="entry name" value="TRANSCRIPTIONAL REGULATORY PROTEIN"/>
    <property type="match status" value="1"/>
</dbReference>
<keyword evidence="7" id="KW-1185">Reference proteome</keyword>
<dbReference type="GO" id="GO:0003700">
    <property type="term" value="F:DNA-binding transcription factor activity"/>
    <property type="evidence" value="ECO:0007669"/>
    <property type="project" value="InterPro"/>
</dbReference>
<proteinExistence type="predicted"/>
<protein>
    <submittedName>
        <fullName evidence="6">GntR family transcriptional regulator</fullName>
    </submittedName>
</protein>
<dbReference type="EMBL" id="SNXS01000001">
    <property type="protein sequence ID" value="TDP74348.1"/>
    <property type="molecule type" value="Genomic_DNA"/>
</dbReference>
<sequence length="240" mass="27157">MNTSPAAKKRATPARAERSQQGLAHGICEQLQQLIYSGEIAPGERLNEAALALRMGTSRGPIREAIRMLTGIGLVLAVPNRGVFVRQISVREMLEIYELRALLLGFAAQQAAEHLSEADRREFEQLLDGMDAACEADDGQHYYQLNLRFHALLMAQCRNQRAQQAYEDHVKELHLYRRRYFDASINMRRSNKEHRQIFEAIAKGTADRANKLAQAHVLQGRQRLLSTLDVASTPPEWKQA</sequence>
<dbReference type="InterPro" id="IPR036390">
    <property type="entry name" value="WH_DNA-bd_sf"/>
</dbReference>
<dbReference type="RefSeq" id="WP_133698985.1">
    <property type="nucleotide sequence ID" value="NZ_SNXS01000001.1"/>
</dbReference>
<dbReference type="Pfam" id="PF00392">
    <property type="entry name" value="GntR"/>
    <property type="match status" value="1"/>
</dbReference>
<gene>
    <name evidence="6" type="ORF">DES47_101405</name>
</gene>
<dbReference type="SMART" id="SM00345">
    <property type="entry name" value="HTH_GNTR"/>
    <property type="match status" value="1"/>
</dbReference>
<reference evidence="6 7" key="1">
    <citation type="submission" date="2019-03" db="EMBL/GenBank/DDBJ databases">
        <title>Genomic Encyclopedia of Type Strains, Phase IV (KMG-IV): sequencing the most valuable type-strain genomes for metagenomic binning, comparative biology and taxonomic classification.</title>
        <authorList>
            <person name="Goeker M."/>
        </authorList>
    </citation>
    <scope>NUCLEOTIDE SEQUENCE [LARGE SCALE GENOMIC DNA]</scope>
    <source>
        <strain evidence="6 7">DSM 16998</strain>
    </source>
</reference>
<evidence type="ECO:0000256" key="2">
    <source>
        <dbReference type="ARBA" id="ARBA00023125"/>
    </source>
</evidence>
<dbReference type="OrthoDB" id="9799812at2"/>
<name>A0A4V6PV77_9BURK</name>
<evidence type="ECO:0000259" key="5">
    <source>
        <dbReference type="PROSITE" id="PS50949"/>
    </source>
</evidence>
<dbReference type="GO" id="GO:0003677">
    <property type="term" value="F:DNA binding"/>
    <property type="evidence" value="ECO:0007669"/>
    <property type="project" value="UniProtKB-KW"/>
</dbReference>
<evidence type="ECO:0000256" key="1">
    <source>
        <dbReference type="ARBA" id="ARBA00023015"/>
    </source>
</evidence>
<feature type="domain" description="HTH gntR-type" evidence="5">
    <location>
        <begin position="21"/>
        <end position="88"/>
    </location>
</feature>
<organism evidence="6 7">
    <name type="scientific">Roseateles toxinivorans</name>
    <dbReference type="NCBI Taxonomy" id="270368"/>
    <lineage>
        <taxon>Bacteria</taxon>
        <taxon>Pseudomonadati</taxon>
        <taxon>Pseudomonadota</taxon>
        <taxon>Betaproteobacteria</taxon>
        <taxon>Burkholderiales</taxon>
        <taxon>Sphaerotilaceae</taxon>
        <taxon>Roseateles</taxon>
    </lineage>
</organism>
<dbReference type="InterPro" id="IPR000524">
    <property type="entry name" value="Tscrpt_reg_HTH_GntR"/>
</dbReference>
<dbReference type="Proteomes" id="UP000295361">
    <property type="component" value="Unassembled WGS sequence"/>
</dbReference>
<dbReference type="AlphaFoldDB" id="A0A4V6PV77"/>
<dbReference type="InterPro" id="IPR008920">
    <property type="entry name" value="TF_FadR/GntR_C"/>
</dbReference>